<reference evidence="2 3" key="1">
    <citation type="journal article" date="2014" name="Genome Announc.">
        <title>Complete Genome Sequence of Amino Acid-Utilizing Eubacterium acidaminophilum al-2 (DSM 3953).</title>
        <authorList>
            <person name="Poehlein A."/>
            <person name="Andreesen J.R."/>
            <person name="Daniel R."/>
        </authorList>
    </citation>
    <scope>NUCLEOTIDE SEQUENCE [LARGE SCALE GENOMIC DNA]</scope>
    <source>
        <strain evidence="2 3">DSM 3953</strain>
    </source>
</reference>
<dbReference type="eggNOG" id="ENOG50342XT">
    <property type="taxonomic scope" value="Bacteria"/>
</dbReference>
<dbReference type="Pfam" id="PF13480">
    <property type="entry name" value="Acetyltransf_6"/>
    <property type="match status" value="1"/>
</dbReference>
<evidence type="ECO:0000313" key="3">
    <source>
        <dbReference type="Proteomes" id="UP000019591"/>
    </source>
</evidence>
<accession>W8U8I3</accession>
<dbReference type="KEGG" id="eac:EAL2_c18850"/>
<feature type="domain" description="BioF2-like acetyltransferase" evidence="1">
    <location>
        <begin position="199"/>
        <end position="345"/>
    </location>
</feature>
<name>W8U8I3_PEPAC</name>
<organism evidence="2 3">
    <name type="scientific">Peptoclostridium acidaminophilum DSM 3953</name>
    <dbReference type="NCBI Taxonomy" id="1286171"/>
    <lineage>
        <taxon>Bacteria</taxon>
        <taxon>Bacillati</taxon>
        <taxon>Bacillota</taxon>
        <taxon>Clostridia</taxon>
        <taxon>Peptostreptococcales</taxon>
        <taxon>Peptoclostridiaceae</taxon>
        <taxon>Peptoclostridium</taxon>
    </lineage>
</organism>
<dbReference type="Proteomes" id="UP000019591">
    <property type="component" value="Chromosome"/>
</dbReference>
<dbReference type="STRING" id="1286171.EAL2_c18850"/>
<dbReference type="SUPFAM" id="SSF55729">
    <property type="entry name" value="Acyl-CoA N-acyltransferases (Nat)"/>
    <property type="match status" value="1"/>
</dbReference>
<dbReference type="Gene3D" id="3.40.630.30">
    <property type="match status" value="1"/>
</dbReference>
<keyword evidence="3" id="KW-1185">Reference proteome</keyword>
<gene>
    <name evidence="2" type="ORF">EAL2_c18850</name>
</gene>
<dbReference type="EMBL" id="CP007452">
    <property type="protein sequence ID" value="AHM57166.1"/>
    <property type="molecule type" value="Genomic_DNA"/>
</dbReference>
<dbReference type="PATRIC" id="fig|1286171.3.peg.1834"/>
<dbReference type="AlphaFoldDB" id="W8U8I3"/>
<proteinExistence type="predicted"/>
<evidence type="ECO:0000313" key="2">
    <source>
        <dbReference type="EMBL" id="AHM57166.1"/>
    </source>
</evidence>
<dbReference type="InterPro" id="IPR016181">
    <property type="entry name" value="Acyl_CoA_acyltransferase"/>
</dbReference>
<evidence type="ECO:0000259" key="1">
    <source>
        <dbReference type="Pfam" id="PF13480"/>
    </source>
</evidence>
<protein>
    <recommendedName>
        <fullName evidence="1">BioF2-like acetyltransferase domain-containing protein</fullName>
    </recommendedName>
</protein>
<dbReference type="HOGENOM" id="CLU_709286_0_0_9"/>
<sequence>MASVCLRFTVISLPRRGRMEYKIITSIDEFYGLKHQWERLQEIDDEATIYSTFALAKAWCEAHRDCESMELFIICIFQGVDILGIAPFAIEHHNKWGLNYRELVFLGMGDFLTVLVDESKEDAMSIFRKIFTVVEENSSLWDKMSLNNIINNSKLGYFFLRSRKYNEHLGYSRYNLECPNLLFDKYESFDRYRDSLIPKSIKRNMKKLKEITDYDVEARSDKNVYELMARMHINEQEYLRKSKNRLDRKSLFADSRRAEFIRNVYGESDNLITFFLKSKNHDGSNIAYEACYIYKDVIHSWNSAYDPEFEKYGVGSVLSLEIIRYCFENKIAAKLDFGCGRYPWKFDFTDSFTSLYQLELWNEDTHKGRYMKRLSEIRTGISTVLGKNC</sequence>
<dbReference type="InterPro" id="IPR038740">
    <property type="entry name" value="BioF2-like_GNAT_dom"/>
</dbReference>